<feature type="compositionally biased region" description="Basic and acidic residues" evidence="2">
    <location>
        <begin position="714"/>
        <end position="733"/>
    </location>
</feature>
<keyword evidence="1" id="KW-0482">Metalloprotease</keyword>
<dbReference type="PROSITE" id="PS01302">
    <property type="entry name" value="UPF0758"/>
    <property type="match status" value="1"/>
</dbReference>
<feature type="region of interest" description="Disordered" evidence="2">
    <location>
        <begin position="1388"/>
        <end position="1429"/>
    </location>
</feature>
<feature type="compositionally biased region" description="Low complexity" evidence="2">
    <location>
        <begin position="273"/>
        <end position="319"/>
    </location>
</feature>
<keyword evidence="1" id="KW-0378">Hydrolase</keyword>
<reference evidence="4" key="1">
    <citation type="submission" date="2020-04" db="EMBL/GenBank/DDBJ databases">
        <authorList>
            <person name="Chiriac C."/>
            <person name="Salcher M."/>
            <person name="Ghai R."/>
            <person name="Kavagutti S V."/>
        </authorList>
    </citation>
    <scope>NUCLEOTIDE SEQUENCE</scope>
</reference>
<sequence>MAFNPSGVNFNPNQGKNLKPSDLAISEAQKLADLVKSQTPSAQVAPATPAVPGMPAAAAIPTSGVDTILNPFVQPEGVPAGAPTDLSSLFGMGAAGLGPVSPAPMSSPALGAGLPSYDAGMAPTMAPSVSPFAQPQVPPQLAMGQAQGQAITGATTLADLVSRGLGGQMPQMPQAAQIPQLAAQPFAQAMPQAMPQAPVAAPQMAPQAAFPQAPGIAQPAAPSGMASLFAPPPAPPQVQSPQQPYGQFAPIQPPVQTAGQPQVPAAPAPAPFPTFAQPQAAPAPVAPAPVQQAAPAPAPVAQAPAPAPARQQPARRGAPLQTDPNAVNPAEDFPEALAARRANQRADGDTGNDPGRPYSPAPYERPDEPAPIEQPQEQPAEAPVEPELEPAMAVSPLQNAQPTAPALVNGELMISGGNRRFSRGGPVGDDAGGKGVSPNLLQRVGLTRAILSQFVDRSVIGTMTVPDRPMDNADDVAALAYEYLRKQPQENFIAVILDGQGRPIQILRHTLGNISSTNFMPHVIAGVAASTRGARTVYMVHNHPSTTTRFSNADVMAAQNLYKTIEAIGMRFGGSLVVTDGDAAQGTMRPKYIFHPGGEDVEKLPIPMAGNADTAPNLDSVKEVVPFDDRPETTETTANIQVVERLFEVRKEALFPRITSPQEAVLQIPPLLRNQSGVALMDNAGRLVGVIPMSIGEMRNVSSSGSMIYPSQGQDRDYISSEEDRAPGEVDKRPYKRTQFSKDTQPGAWNNPLAMLMAALERSNAERVIISIGADEIGTSGRDIRSEAIKNLQKALLRTGGKKVSIDDVINNKKNFPGLVLNDTFYNGSYSTSPDEKGGRLSTGRRLGFNEEGSAYGDQGQEGDQAPIEREAPQSLGDVVSQGMEGEMGSNEPVDMAYTGGEQPRKKMSLVFYDSSPEGNFDLDRQATAIIGPEGVTLQGRYPLLKDIGPISTEEWQQLMDDLEKTGEARIGRENGAYDDLVITSAKDVKEGAAEYGVGETNPDDPNAQADFDRQEREAGARVNPPSGLDNAKPAEPVIKKPRKPRAKKAAVPGVNVSAFPRLDATPGVFGRLSGEQMKQFGLSDAMLDQFIEHSTYGQVSSGLQTVKTVDDAAHVVAAMRKRPQEQIVLLITDKGGKPLQVAVHQLGGPASAGFNPGILIGTAASTPGAANVFFIHNHPSGKSSLSPADLGAGNAVENLCKAANLRYMGTMAIAGSRYAVMNNQGAILSNQAVPAHPRKFTIPLTERIFSYRVSQNTPAFADPAVAGPQMKRIFGESQPGIILADNSNRPVAAIPLDGDVMQAMRATLPGNNPTKQTGFAKFAAGVERSGAVNMFIYTADLPMDLAVKVIENMSKVANASKITALDALNSNEVTLSRHIIGYASDFKEPGSSYNAGQDAQEGEADAPQSIEDVVNQGLSEPQKKKTRR</sequence>
<dbReference type="PANTHER" id="PTHR30471">
    <property type="entry name" value="DNA REPAIR PROTEIN RADC"/>
    <property type="match status" value="1"/>
</dbReference>
<feature type="compositionally biased region" description="Polar residues" evidence="2">
    <location>
        <begin position="1"/>
        <end position="16"/>
    </location>
</feature>
<evidence type="ECO:0000256" key="2">
    <source>
        <dbReference type="SAM" id="MobiDB-lite"/>
    </source>
</evidence>
<feature type="compositionally biased region" description="Low complexity" evidence="2">
    <location>
        <begin position="254"/>
        <end position="263"/>
    </location>
</feature>
<feature type="compositionally biased region" description="Low complexity" evidence="2">
    <location>
        <begin position="371"/>
        <end position="385"/>
    </location>
</feature>
<dbReference type="InterPro" id="IPR001405">
    <property type="entry name" value="UPF0758"/>
</dbReference>
<feature type="domain" description="RadC-like JAB" evidence="3">
    <location>
        <begin position="471"/>
        <end position="582"/>
    </location>
</feature>
<dbReference type="GO" id="GO:0008237">
    <property type="term" value="F:metallopeptidase activity"/>
    <property type="evidence" value="ECO:0007669"/>
    <property type="project" value="UniProtKB-KW"/>
</dbReference>
<feature type="region of interest" description="Disordered" evidence="2">
    <location>
        <begin position="210"/>
        <end position="385"/>
    </location>
</feature>
<dbReference type="InterPro" id="IPR020891">
    <property type="entry name" value="UPF0758_CS"/>
</dbReference>
<dbReference type="Gene3D" id="3.40.140.10">
    <property type="entry name" value="Cytidine Deaminase, domain 2"/>
    <property type="match status" value="2"/>
</dbReference>
<dbReference type="EMBL" id="LR796363">
    <property type="protein sequence ID" value="CAB4138867.1"/>
    <property type="molecule type" value="Genomic_DNA"/>
</dbReference>
<evidence type="ECO:0000313" key="4">
    <source>
        <dbReference type="EMBL" id="CAB4138867.1"/>
    </source>
</evidence>
<feature type="region of interest" description="Disordered" evidence="2">
    <location>
        <begin position="707"/>
        <end position="734"/>
    </location>
</feature>
<dbReference type="InterPro" id="IPR025657">
    <property type="entry name" value="RadC_JAB"/>
</dbReference>
<organism evidence="4">
    <name type="scientific">uncultured Caudovirales phage</name>
    <dbReference type="NCBI Taxonomy" id="2100421"/>
    <lineage>
        <taxon>Viruses</taxon>
        <taxon>Duplodnaviria</taxon>
        <taxon>Heunggongvirae</taxon>
        <taxon>Uroviricota</taxon>
        <taxon>Caudoviricetes</taxon>
        <taxon>Peduoviridae</taxon>
        <taxon>Maltschvirus</taxon>
        <taxon>Maltschvirus maltsch</taxon>
    </lineage>
</organism>
<feature type="domain" description="RadC-like JAB" evidence="3">
    <location>
        <begin position="1111"/>
        <end position="1225"/>
    </location>
</feature>
<name>A0A6J5M0M8_9CAUD</name>
<feature type="region of interest" description="Disordered" evidence="2">
    <location>
        <begin position="1"/>
        <end position="20"/>
    </location>
</feature>
<evidence type="ECO:0000259" key="3">
    <source>
        <dbReference type="Pfam" id="PF04002"/>
    </source>
</evidence>
<dbReference type="PANTHER" id="PTHR30471:SF3">
    <property type="entry name" value="UPF0758 PROTEIN YEES-RELATED"/>
    <property type="match status" value="1"/>
</dbReference>
<proteinExistence type="predicted"/>
<feature type="compositionally biased region" description="Low complexity" evidence="2">
    <location>
        <begin position="210"/>
        <end position="222"/>
    </location>
</feature>
<evidence type="ECO:0000256" key="1">
    <source>
        <dbReference type="ARBA" id="ARBA00023049"/>
    </source>
</evidence>
<accession>A0A6J5M0M8</accession>
<feature type="region of interest" description="Disordered" evidence="2">
    <location>
        <begin position="1015"/>
        <end position="1052"/>
    </location>
</feature>
<dbReference type="Pfam" id="PF04002">
    <property type="entry name" value="RadC"/>
    <property type="match status" value="2"/>
</dbReference>
<protein>
    <submittedName>
        <fullName evidence="4">RadC-like JAB domain containing protein</fullName>
    </submittedName>
</protein>
<keyword evidence="1" id="KW-0645">Protease</keyword>
<feature type="compositionally biased region" description="Basic residues" evidence="2">
    <location>
        <begin position="1040"/>
        <end position="1049"/>
    </location>
</feature>
<gene>
    <name evidence="4" type="ORF">UFOVP341_41</name>
</gene>